<evidence type="ECO:0008006" key="6">
    <source>
        <dbReference type="Google" id="ProtNLM"/>
    </source>
</evidence>
<dbReference type="InterPro" id="IPR032610">
    <property type="entry name" value="DUF2172"/>
</dbReference>
<reference evidence="4 5" key="1">
    <citation type="journal article" date="2013" name="Genome Announc.">
        <title>Draft Genome Sequence of the Aeromonas diversa Type Strain.</title>
        <authorList>
            <person name="Farfan M."/>
            <person name="Spataro N."/>
            <person name="Sanglas A."/>
            <person name="Albarral V."/>
            <person name="Loren J.G."/>
            <person name="Bosch E."/>
            <person name="Fuste M.C."/>
        </authorList>
    </citation>
    <scope>NUCLEOTIDE SEQUENCE [LARGE SCALE GENOMIC DNA]</scope>
    <source>
        <strain evidence="4 5">2478-85</strain>
    </source>
</reference>
<dbReference type="eggNOG" id="COG4310">
    <property type="taxonomic scope" value="Bacteria"/>
</dbReference>
<dbReference type="InterPro" id="IPR036388">
    <property type="entry name" value="WH-like_DNA-bd_sf"/>
</dbReference>
<evidence type="ECO:0000313" key="5">
    <source>
        <dbReference type="Proteomes" id="UP000023775"/>
    </source>
</evidence>
<evidence type="ECO:0000313" key="4">
    <source>
        <dbReference type="EMBL" id="ENY71969.1"/>
    </source>
</evidence>
<dbReference type="RefSeq" id="WP_005353148.1">
    <property type="nucleotide sequence ID" value="NZ_APVG01000024.1"/>
</dbReference>
<comment type="caution">
    <text evidence="4">The sequence shown here is derived from an EMBL/GenBank/DDBJ whole genome shotgun (WGS) entry which is preliminary data.</text>
</comment>
<dbReference type="Pfam" id="PF16254">
    <property type="entry name" value="DUF4910"/>
    <property type="match status" value="1"/>
</dbReference>
<gene>
    <name evidence="4" type="ORF">G114_10560</name>
</gene>
<dbReference type="Proteomes" id="UP000023775">
    <property type="component" value="Unassembled WGS sequence"/>
</dbReference>
<sequence length="440" mass="49629">MTHTPDFLPADWQDPAQIGKAMHDLAARLFPINRSLTGDGVRESLALLRHCLPELVVNEVPTGTECFDWQVPDEWNVREAYIVGPDGRRVVDFRDHNLHLMGYSEPVDMTLSLEELQPHLYSLPELPEAIPYVTSYYRRRWGFCLAHRVRQQLPPGQYRVVIDATLAPGSLTYGDLLLPGESDQEILLSSYLCHPSMANNELSGPLVGVFLMAWLASLPRRRYSYRLMLVPETLGAIVYLARHLEHLKAHTLAGFNLSCLGDERGYSYLPSRRGDTLADRAALHALKHIDPGFHRFTFLDRGSNERQLCAPGVDLPIASVMRTKYGCFTEYHTSLDDLSLVTPAGLAGGFMAVRRAIECIEQDGRYQVTVLCEPQMGKRGLYPDLSTRWSGWQVRDMMNLLAYSDGALTLFEIAETIHIPFWQARQLADLLLDAGLLRPV</sequence>
<dbReference type="Gene3D" id="1.10.10.10">
    <property type="entry name" value="Winged helix-like DNA-binding domain superfamily/Winged helix DNA-binding domain"/>
    <property type="match status" value="1"/>
</dbReference>
<proteinExistence type="predicted"/>
<dbReference type="InterPro" id="IPR012353">
    <property type="entry name" value="UCP015244"/>
</dbReference>
<dbReference type="InterPro" id="IPR032589">
    <property type="entry name" value="DUF4910"/>
</dbReference>
<dbReference type="Gene3D" id="3.50.30.90">
    <property type="match status" value="1"/>
</dbReference>
<dbReference type="EMBL" id="APVG01000024">
    <property type="protein sequence ID" value="ENY71969.1"/>
    <property type="molecule type" value="Genomic_DNA"/>
</dbReference>
<organism evidence="4 5">
    <name type="scientific">Aeromonas diversa CDC 2478-85</name>
    <dbReference type="NCBI Taxonomy" id="1268237"/>
    <lineage>
        <taxon>Bacteria</taxon>
        <taxon>Pseudomonadati</taxon>
        <taxon>Pseudomonadota</taxon>
        <taxon>Gammaproteobacteria</taxon>
        <taxon>Aeromonadales</taxon>
        <taxon>Aeromonadaceae</taxon>
        <taxon>Aeromonas</taxon>
    </lineage>
</organism>
<dbReference type="Pfam" id="PF16221">
    <property type="entry name" value="HTH_47"/>
    <property type="match status" value="1"/>
</dbReference>
<dbReference type="PIRSF" id="PIRSF015244">
    <property type="entry name" value="UCP015244"/>
    <property type="match status" value="1"/>
</dbReference>
<dbReference type="OrthoDB" id="9765654at2"/>
<evidence type="ECO:0000259" key="2">
    <source>
        <dbReference type="Pfam" id="PF16221"/>
    </source>
</evidence>
<feature type="domain" description="DUF4910" evidence="3">
    <location>
        <begin position="23"/>
        <end position="363"/>
    </location>
</feature>
<name>N9U0R1_9GAMM</name>
<accession>N9U0R1</accession>
<feature type="domain" description="UCP01524 winged helix-turn-helix" evidence="2">
    <location>
        <begin position="366"/>
        <end position="438"/>
    </location>
</feature>
<dbReference type="Pfam" id="PF09940">
    <property type="entry name" value="DUF2172"/>
    <property type="match status" value="1"/>
</dbReference>
<evidence type="ECO:0000259" key="3">
    <source>
        <dbReference type="Pfam" id="PF16254"/>
    </source>
</evidence>
<dbReference type="SUPFAM" id="SSF53187">
    <property type="entry name" value="Zn-dependent exopeptidases"/>
    <property type="match status" value="1"/>
</dbReference>
<dbReference type="CDD" id="cd05644">
    <property type="entry name" value="M28_like"/>
    <property type="match status" value="1"/>
</dbReference>
<dbReference type="InterPro" id="IPR032622">
    <property type="entry name" value="UCP01524_HTH"/>
</dbReference>
<protein>
    <recommendedName>
        <fullName evidence="6">Aminopeptidase</fullName>
    </recommendedName>
</protein>
<dbReference type="Gene3D" id="3.40.630.10">
    <property type="entry name" value="Zn peptidases"/>
    <property type="match status" value="1"/>
</dbReference>
<dbReference type="AlphaFoldDB" id="N9U0R1"/>
<feature type="domain" description="DUF2172" evidence="1">
    <location>
        <begin position="74"/>
        <end position="165"/>
    </location>
</feature>
<evidence type="ECO:0000259" key="1">
    <source>
        <dbReference type="Pfam" id="PF09940"/>
    </source>
</evidence>
<dbReference type="PATRIC" id="fig|1268237.3.peg.2079"/>
<keyword evidence="5" id="KW-1185">Reference proteome</keyword>